<dbReference type="AlphaFoldDB" id="A0A1Y1YFH4"/>
<dbReference type="PANTHER" id="PTHR37540:SF5">
    <property type="entry name" value="TRANSCRIPTION FACTOR DOMAIN-CONTAINING PROTEIN"/>
    <property type="match status" value="1"/>
</dbReference>
<evidence type="ECO:0000256" key="1">
    <source>
        <dbReference type="SAM" id="MobiDB-lite"/>
    </source>
</evidence>
<dbReference type="STRING" id="1231657.A0A1Y1YFH4"/>
<feature type="region of interest" description="Disordered" evidence="1">
    <location>
        <begin position="89"/>
        <end position="114"/>
    </location>
</feature>
<keyword evidence="3" id="KW-1185">Reference proteome</keyword>
<dbReference type="EMBL" id="MCFA01000251">
    <property type="protein sequence ID" value="ORX96653.1"/>
    <property type="molecule type" value="Genomic_DNA"/>
</dbReference>
<name>A0A1Y1YFH4_9PLEO</name>
<gene>
    <name evidence="2" type="ORF">BCR34DRAFT_593790</name>
</gene>
<feature type="compositionally biased region" description="Low complexity" evidence="1">
    <location>
        <begin position="51"/>
        <end position="66"/>
    </location>
</feature>
<protein>
    <recommendedName>
        <fullName evidence="4">Fungal-specific transcription factor domain-domain-containing protein</fullName>
    </recommendedName>
</protein>
<feature type="region of interest" description="Disordered" evidence="1">
    <location>
        <begin position="1"/>
        <end position="66"/>
    </location>
</feature>
<dbReference type="Proteomes" id="UP000193144">
    <property type="component" value="Unassembled WGS sequence"/>
</dbReference>
<evidence type="ECO:0008006" key="4">
    <source>
        <dbReference type="Google" id="ProtNLM"/>
    </source>
</evidence>
<evidence type="ECO:0000313" key="3">
    <source>
        <dbReference type="Proteomes" id="UP000193144"/>
    </source>
</evidence>
<dbReference type="PANTHER" id="PTHR37540">
    <property type="entry name" value="TRANSCRIPTION FACTOR (ACR-2), PUTATIVE-RELATED-RELATED"/>
    <property type="match status" value="1"/>
</dbReference>
<evidence type="ECO:0000313" key="2">
    <source>
        <dbReference type="EMBL" id="ORX96653.1"/>
    </source>
</evidence>
<comment type="caution">
    <text evidence="2">The sequence shown here is derived from an EMBL/GenBank/DDBJ whole genome shotgun (WGS) entry which is preliminary data.</text>
</comment>
<dbReference type="OrthoDB" id="4158087at2759"/>
<reference evidence="2 3" key="1">
    <citation type="submission" date="2016-07" db="EMBL/GenBank/DDBJ databases">
        <title>Pervasive Adenine N6-methylation of Active Genes in Fungi.</title>
        <authorList>
            <consortium name="DOE Joint Genome Institute"/>
            <person name="Mondo S.J."/>
            <person name="Dannebaum R.O."/>
            <person name="Kuo R.C."/>
            <person name="Labutti K."/>
            <person name="Haridas S."/>
            <person name="Kuo A."/>
            <person name="Salamov A."/>
            <person name="Ahrendt S.R."/>
            <person name="Lipzen A."/>
            <person name="Sullivan W."/>
            <person name="Andreopoulos W.B."/>
            <person name="Clum A."/>
            <person name="Lindquist E."/>
            <person name="Daum C."/>
            <person name="Ramamoorthy G.K."/>
            <person name="Gryganskyi A."/>
            <person name="Culley D."/>
            <person name="Magnuson J.K."/>
            <person name="James T.Y."/>
            <person name="O'Malley M.A."/>
            <person name="Stajich J.E."/>
            <person name="Spatafora J.W."/>
            <person name="Visel A."/>
            <person name="Grigoriev I.V."/>
        </authorList>
    </citation>
    <scope>NUCLEOTIDE SEQUENCE [LARGE SCALE GENOMIC DNA]</scope>
    <source>
        <strain evidence="2 3">CBS 115471</strain>
    </source>
</reference>
<sequence>MGNPEHPSQTSSQGQTKLHFIVSTTSPKRAKGNPATQHLVRVQAGRHGRNSSSTTQSAFSSSPSDTFPAGYGAIKKNFTSRIKLASWTRKSGRKKANQTQRPDQKDTADSKALGAPDPKTLPVWSLVQELDLYSFLPITFFPGTVEIMSFYGSMKTNSFALNPDGDFFEFALGDTTALHALVSTFGCLRSLSYGIQEDPTVLQHQAEAVRLINQRLTTERNHFSDGLIMAVSVLVNQATMSTRFLQGKIHLDGLAKMIEMRGGVEQVNSRLVLQRVITWGDFCFSSAWGQPLRFPAVQSLYSIPERDITERSFHPIIYEPEDVRYPGIVVSDISVLEAMDTLQDITQSLAKSPLSSTERRAISNAIYHVEYELCRSNSAGDSDGALQLVFNVDALDLSAPLATAAQLFLHLGIRNLPAKAQRHQRLFNNLRMSLPQVTALAYLTEIPQRGLNILLWMYAIGAANEADPLVRGTFLADIEAFCRVMGLRDHDGFAACLKDVLWAEPFCKEHASCIWEDVGWSLRLD</sequence>
<accession>A0A1Y1YFH4</accession>
<proteinExistence type="predicted"/>
<organism evidence="2 3">
    <name type="scientific">Clohesyomyces aquaticus</name>
    <dbReference type="NCBI Taxonomy" id="1231657"/>
    <lineage>
        <taxon>Eukaryota</taxon>
        <taxon>Fungi</taxon>
        <taxon>Dikarya</taxon>
        <taxon>Ascomycota</taxon>
        <taxon>Pezizomycotina</taxon>
        <taxon>Dothideomycetes</taxon>
        <taxon>Pleosporomycetidae</taxon>
        <taxon>Pleosporales</taxon>
        <taxon>Lindgomycetaceae</taxon>
        <taxon>Clohesyomyces</taxon>
    </lineage>
</organism>
<feature type="compositionally biased region" description="Polar residues" evidence="1">
    <location>
        <begin position="1"/>
        <end position="27"/>
    </location>
</feature>